<dbReference type="EMBL" id="CP003788">
    <property type="protein sequence ID" value="AFR09968.1"/>
    <property type="molecule type" value="Genomic_DNA"/>
</dbReference>
<protein>
    <submittedName>
        <fullName evidence="2">Uncharacterized protein</fullName>
    </submittedName>
</protein>
<dbReference type="HOGENOM" id="CLU_3219230_0_0_11"/>
<dbReference type="KEGG" id="nal:B005_3692"/>
<name>J7L8H9_NOCAA</name>
<dbReference type="PATRIC" id="fig|1205910.3.peg.3492"/>
<organism evidence="2 3">
    <name type="scientific">Nocardiopsis alba (strain ATCC BAA-2165 / BE74)</name>
    <dbReference type="NCBI Taxonomy" id="1205910"/>
    <lineage>
        <taxon>Bacteria</taxon>
        <taxon>Bacillati</taxon>
        <taxon>Actinomycetota</taxon>
        <taxon>Actinomycetes</taxon>
        <taxon>Streptosporangiales</taxon>
        <taxon>Nocardiopsidaceae</taxon>
        <taxon>Nocardiopsis</taxon>
    </lineage>
</organism>
<dbReference type="AlphaFoldDB" id="J7L8H9"/>
<evidence type="ECO:0000313" key="2">
    <source>
        <dbReference type="EMBL" id="AFR09968.1"/>
    </source>
</evidence>
<sequence length="44" mass="4661">MGRSGKTKGRGRMTAALRRARSSAAEVARALGDDLSLRPMDTVS</sequence>
<evidence type="ECO:0000313" key="3">
    <source>
        <dbReference type="Proteomes" id="UP000003779"/>
    </source>
</evidence>
<gene>
    <name evidence="2" type="ordered locus">B005_3692</name>
</gene>
<dbReference type="Proteomes" id="UP000003779">
    <property type="component" value="Chromosome"/>
</dbReference>
<dbReference type="STRING" id="1205910.B005_3692"/>
<proteinExistence type="predicted"/>
<feature type="region of interest" description="Disordered" evidence="1">
    <location>
        <begin position="1"/>
        <end position="20"/>
    </location>
</feature>
<accession>J7L8H9</accession>
<feature type="compositionally biased region" description="Basic residues" evidence="1">
    <location>
        <begin position="1"/>
        <end position="11"/>
    </location>
</feature>
<evidence type="ECO:0000256" key="1">
    <source>
        <dbReference type="SAM" id="MobiDB-lite"/>
    </source>
</evidence>
<reference evidence="3" key="2">
    <citation type="submission" date="2012-08" db="EMBL/GenBank/DDBJ databases">
        <title>Whole-genome sequence of Nocardiopsis alba strain ATCC BAA-2165 associated with honeybees.</title>
        <authorList>
            <person name="Qiao J."/>
            <person name="Chen L."/>
            <person name="Li Y."/>
            <person name="Wang J."/>
            <person name="Zhang W."/>
            <person name="Chen S."/>
        </authorList>
    </citation>
    <scope>NUCLEOTIDE SEQUENCE [LARGE SCALE GENOMIC DNA]</scope>
    <source>
        <strain evidence="3">ATCC BAA-2165 / BE74</strain>
    </source>
</reference>
<reference evidence="2 3" key="1">
    <citation type="journal article" date="2012" name="J. Bacteriol.">
        <title>Whole-Genome Sequence of Nocardiopsis alba Strain ATCC BAA-2165, Associated with Honeybees.</title>
        <authorList>
            <person name="Qiao J."/>
            <person name="Chen L."/>
            <person name="Li Y."/>
            <person name="Wang J."/>
            <person name="Zhang W."/>
            <person name="Chen S."/>
        </authorList>
    </citation>
    <scope>NUCLEOTIDE SEQUENCE [LARGE SCALE GENOMIC DNA]</scope>
    <source>
        <strain evidence="3">ATCC BAA-2165 / BE74</strain>
    </source>
</reference>